<keyword evidence="2" id="KW-0560">Oxidoreductase</keyword>
<dbReference type="Proteomes" id="UP000317344">
    <property type="component" value="Chromosome"/>
</dbReference>
<sequence>MSDITTRQVGIDLQESDDNRAIIDAIREDNPDLTVRRLPGLVKVQCPGRIVVNRETVEDKLGRDWETGEFQLAIVSCAGNFSEWDDDQIIVSWEH</sequence>
<proteinExistence type="inferred from homology"/>
<reference evidence="2 3" key="1">
    <citation type="submission" date="2019-07" db="EMBL/GenBank/DDBJ databases">
        <title>Tomitella cavernea sp. nov., an actinomycete isolated from soil.</title>
        <authorList>
            <person name="Cheng J."/>
        </authorList>
    </citation>
    <scope>NUCLEOTIDE SEQUENCE [LARGE SCALE GENOMIC DNA]</scope>
    <source>
        <strain evidence="2 3">HY188</strain>
    </source>
</reference>
<dbReference type="AlphaFoldDB" id="A0A516X574"/>
<comment type="similarity">
    <text evidence="1">Belongs to the TmoD/XamoD family.</text>
</comment>
<keyword evidence="2" id="KW-0503">Monooxygenase</keyword>
<evidence type="ECO:0000313" key="3">
    <source>
        <dbReference type="Proteomes" id="UP000317344"/>
    </source>
</evidence>
<evidence type="ECO:0000313" key="2">
    <source>
        <dbReference type="EMBL" id="QDQ98216.1"/>
    </source>
</evidence>
<gene>
    <name evidence="2" type="ORF">FO059_13970</name>
</gene>
<dbReference type="OrthoDB" id="9805636at2"/>
<dbReference type="InterPro" id="IPR036889">
    <property type="entry name" value="mOase_MmoB_DmpM_sf"/>
</dbReference>
<dbReference type="Pfam" id="PF02406">
    <property type="entry name" value="MmoB_DmpM"/>
    <property type="match status" value="1"/>
</dbReference>
<reference evidence="2 3" key="2">
    <citation type="submission" date="2019-07" db="EMBL/GenBank/DDBJ databases">
        <authorList>
            <person name="Huang Y."/>
        </authorList>
    </citation>
    <scope>NUCLEOTIDE SEQUENCE [LARGE SCALE GENOMIC DNA]</scope>
    <source>
        <strain evidence="2 3">HY188</strain>
    </source>
</reference>
<dbReference type="InterPro" id="IPR003454">
    <property type="entry name" value="MOase_MmoB_DmpM"/>
</dbReference>
<dbReference type="SUPFAM" id="SSF56029">
    <property type="entry name" value="Monooxygenase (hydroxylase) regulatory protein"/>
    <property type="match status" value="1"/>
</dbReference>
<organism evidence="2 3">
    <name type="scientific">Tomitella fengzijianii</name>
    <dbReference type="NCBI Taxonomy" id="2597660"/>
    <lineage>
        <taxon>Bacteria</taxon>
        <taxon>Bacillati</taxon>
        <taxon>Actinomycetota</taxon>
        <taxon>Actinomycetes</taxon>
        <taxon>Mycobacteriales</taxon>
        <taxon>Tomitella</taxon>
    </lineage>
</organism>
<keyword evidence="3" id="KW-1185">Reference proteome</keyword>
<accession>A0A516X574</accession>
<dbReference type="KEGG" id="toy:FO059_13970"/>
<evidence type="ECO:0000256" key="1">
    <source>
        <dbReference type="ARBA" id="ARBA00006313"/>
    </source>
</evidence>
<protein>
    <submittedName>
        <fullName evidence="2">Monooxygenase</fullName>
    </submittedName>
</protein>
<dbReference type="RefSeq" id="WP_143909623.1">
    <property type="nucleotide sequence ID" value="NZ_CP041765.1"/>
</dbReference>
<name>A0A516X574_9ACTN</name>
<dbReference type="Gene3D" id="3.90.56.10">
    <property type="entry name" value="Monooxygenase component MmoB/DmpM"/>
    <property type="match status" value="1"/>
</dbReference>
<dbReference type="GO" id="GO:0004497">
    <property type="term" value="F:monooxygenase activity"/>
    <property type="evidence" value="ECO:0007669"/>
    <property type="project" value="UniProtKB-KW"/>
</dbReference>
<dbReference type="EMBL" id="CP041765">
    <property type="protein sequence ID" value="QDQ98216.1"/>
    <property type="molecule type" value="Genomic_DNA"/>
</dbReference>